<protein>
    <submittedName>
        <fullName evidence="1">Uncharacterized protein</fullName>
    </submittedName>
</protein>
<organism evidence="1 2">
    <name type="scientific">Rosa chinensis</name>
    <name type="common">China rose</name>
    <dbReference type="NCBI Taxonomy" id="74649"/>
    <lineage>
        <taxon>Eukaryota</taxon>
        <taxon>Viridiplantae</taxon>
        <taxon>Streptophyta</taxon>
        <taxon>Embryophyta</taxon>
        <taxon>Tracheophyta</taxon>
        <taxon>Spermatophyta</taxon>
        <taxon>Magnoliopsida</taxon>
        <taxon>eudicotyledons</taxon>
        <taxon>Gunneridae</taxon>
        <taxon>Pentapetalae</taxon>
        <taxon>rosids</taxon>
        <taxon>fabids</taxon>
        <taxon>Rosales</taxon>
        <taxon>Rosaceae</taxon>
        <taxon>Rosoideae</taxon>
        <taxon>Rosoideae incertae sedis</taxon>
        <taxon>Rosa</taxon>
    </lineage>
</organism>
<name>A0A2P6P8I4_ROSCH</name>
<sequence>MDSESETNPSWWYDYEPFINMTEDLNDEQSGNNETQIIEAHDEALNAVPAMGW</sequence>
<dbReference type="EMBL" id="PDCK01000045">
    <property type="protein sequence ID" value="PRQ18235.1"/>
    <property type="molecule type" value="Genomic_DNA"/>
</dbReference>
<dbReference type="Proteomes" id="UP000238479">
    <property type="component" value="Chromosome 7"/>
</dbReference>
<reference evidence="1 2" key="1">
    <citation type="journal article" date="2018" name="Nat. Genet.">
        <title>The Rosa genome provides new insights in the design of modern roses.</title>
        <authorList>
            <person name="Bendahmane M."/>
        </authorList>
    </citation>
    <scope>NUCLEOTIDE SEQUENCE [LARGE SCALE GENOMIC DNA]</scope>
    <source>
        <strain evidence="2">cv. Old Blush</strain>
    </source>
</reference>
<gene>
    <name evidence="1" type="ORF">RchiOBHm_Chr7g0203721</name>
</gene>
<accession>A0A2P6P8I4</accession>
<dbReference type="Gramene" id="PRQ18235">
    <property type="protein sequence ID" value="PRQ18235"/>
    <property type="gene ID" value="RchiOBHm_Chr7g0203721"/>
</dbReference>
<keyword evidence="2" id="KW-1185">Reference proteome</keyword>
<evidence type="ECO:0000313" key="2">
    <source>
        <dbReference type="Proteomes" id="UP000238479"/>
    </source>
</evidence>
<proteinExistence type="predicted"/>
<comment type="caution">
    <text evidence="1">The sequence shown here is derived from an EMBL/GenBank/DDBJ whole genome shotgun (WGS) entry which is preliminary data.</text>
</comment>
<dbReference type="AlphaFoldDB" id="A0A2P6P8I4"/>
<evidence type="ECO:0000313" key="1">
    <source>
        <dbReference type="EMBL" id="PRQ18235.1"/>
    </source>
</evidence>